<organism evidence="5 6">
    <name type="scientific">Morus notabilis</name>
    <dbReference type="NCBI Taxonomy" id="981085"/>
    <lineage>
        <taxon>Eukaryota</taxon>
        <taxon>Viridiplantae</taxon>
        <taxon>Streptophyta</taxon>
        <taxon>Embryophyta</taxon>
        <taxon>Tracheophyta</taxon>
        <taxon>Spermatophyta</taxon>
        <taxon>Magnoliopsida</taxon>
        <taxon>eudicotyledons</taxon>
        <taxon>Gunneridae</taxon>
        <taxon>Pentapetalae</taxon>
        <taxon>rosids</taxon>
        <taxon>fabids</taxon>
        <taxon>Rosales</taxon>
        <taxon>Moraceae</taxon>
        <taxon>Moreae</taxon>
        <taxon>Morus</taxon>
    </lineage>
</organism>
<dbReference type="PANTHER" id="PTHR43394">
    <property type="entry name" value="ATP-DEPENDENT PERMEASE MDL1, MITOCHONDRIAL"/>
    <property type="match status" value="1"/>
</dbReference>
<accession>W9QE60</accession>
<keyword evidence="2" id="KW-0813">Transport</keyword>
<comment type="similarity">
    <text evidence="1">Belongs to the ABC transporter superfamily. ABCB family. Multidrug resistance exporter (TC 3.A.1.201) subfamily.</text>
</comment>
<evidence type="ECO:0000313" key="5">
    <source>
        <dbReference type="EMBL" id="EXB30294.1"/>
    </source>
</evidence>
<name>W9QE60_9ROSA</name>
<sequence length="71" mass="7911">MGLVSQEHVLFNHTIRANIAYGKEANVAESEILYVAQLANTHNFISSLQQGYDTIVGERGMQLSRGYITLK</sequence>
<evidence type="ECO:0000256" key="3">
    <source>
        <dbReference type="ARBA" id="ARBA00022737"/>
    </source>
</evidence>
<protein>
    <submittedName>
        <fullName evidence="5">Uncharacterized protein</fullName>
    </submittedName>
</protein>
<keyword evidence="3" id="KW-0677">Repeat</keyword>
<dbReference type="GO" id="GO:0005743">
    <property type="term" value="C:mitochondrial inner membrane"/>
    <property type="evidence" value="ECO:0007669"/>
    <property type="project" value="TreeGrafter"/>
</dbReference>
<dbReference type="InterPro" id="IPR027417">
    <property type="entry name" value="P-loop_NTPase"/>
</dbReference>
<keyword evidence="6" id="KW-1185">Reference proteome</keyword>
<reference evidence="6" key="1">
    <citation type="submission" date="2013-01" db="EMBL/GenBank/DDBJ databases">
        <title>Draft Genome Sequence of a Mulberry Tree, Morus notabilis C.K. Schneid.</title>
        <authorList>
            <person name="He N."/>
            <person name="Zhao S."/>
        </authorList>
    </citation>
    <scope>NUCLEOTIDE SEQUENCE</scope>
</reference>
<proteinExistence type="inferred from homology"/>
<dbReference type="Proteomes" id="UP000030645">
    <property type="component" value="Unassembled WGS sequence"/>
</dbReference>
<evidence type="ECO:0000256" key="2">
    <source>
        <dbReference type="ARBA" id="ARBA00022448"/>
    </source>
</evidence>
<evidence type="ECO:0000256" key="1">
    <source>
        <dbReference type="ARBA" id="ARBA00007577"/>
    </source>
</evidence>
<dbReference type="EMBL" id="KE343479">
    <property type="protein sequence ID" value="EXB30294.1"/>
    <property type="molecule type" value="Genomic_DNA"/>
</dbReference>
<dbReference type="STRING" id="981085.W9QE60"/>
<dbReference type="InterPro" id="IPR039421">
    <property type="entry name" value="Type_1_exporter"/>
</dbReference>
<dbReference type="eggNOG" id="KOG0055">
    <property type="taxonomic scope" value="Eukaryota"/>
</dbReference>
<dbReference type="GO" id="GO:0015421">
    <property type="term" value="F:ABC-type oligopeptide transporter activity"/>
    <property type="evidence" value="ECO:0007669"/>
    <property type="project" value="TreeGrafter"/>
</dbReference>
<keyword evidence="4" id="KW-0325">Glycoprotein</keyword>
<dbReference type="AlphaFoldDB" id="W9QE60"/>
<evidence type="ECO:0000313" key="6">
    <source>
        <dbReference type="Proteomes" id="UP000030645"/>
    </source>
</evidence>
<evidence type="ECO:0000256" key="4">
    <source>
        <dbReference type="ARBA" id="ARBA00023180"/>
    </source>
</evidence>
<dbReference type="PANTHER" id="PTHR43394:SF16">
    <property type="entry name" value="ABC TRANSPORTER B FAMILY MEMBER 4-LIKE ISOFORM X1"/>
    <property type="match status" value="1"/>
</dbReference>
<gene>
    <name evidence="5" type="ORF">L484_020936</name>
</gene>
<dbReference type="Gene3D" id="3.40.50.300">
    <property type="entry name" value="P-loop containing nucleotide triphosphate hydrolases"/>
    <property type="match status" value="1"/>
</dbReference>
<dbReference type="SUPFAM" id="SSF52540">
    <property type="entry name" value="P-loop containing nucleoside triphosphate hydrolases"/>
    <property type="match status" value="1"/>
</dbReference>
<dbReference type="GO" id="GO:0090374">
    <property type="term" value="P:oligopeptide export from mitochondrion"/>
    <property type="evidence" value="ECO:0007669"/>
    <property type="project" value="TreeGrafter"/>
</dbReference>